<proteinExistence type="predicted"/>
<feature type="domain" description="Competence protein CoiA C-terminal" evidence="3">
    <location>
        <begin position="238"/>
        <end position="312"/>
    </location>
</feature>
<dbReference type="Pfam" id="PF25166">
    <property type="entry name" value="CoiA_C"/>
    <property type="match status" value="1"/>
</dbReference>
<accession>A0A1I3T6D6</accession>
<name>A0A1I3T6D6_HALDA</name>
<dbReference type="EMBL" id="FOSB01000003">
    <property type="protein sequence ID" value="SFJ65849.1"/>
    <property type="molecule type" value="Genomic_DNA"/>
</dbReference>
<dbReference type="PIRSF" id="PIRSF007487">
    <property type="entry name" value="Competence-induced_CoiA_bac"/>
    <property type="match status" value="1"/>
</dbReference>
<sequence>MLYAFNSESEWKSLYHLSPKAIKAAREERFYCPVCRSPLQIRAGTKMIPHFAHLPKSGCELAKGGESEKHERGKWTIYKWLQNQGFNVKLEYYLDRIQQRPDIWLKINNKRIAIEYQCAKIPIPHIIKRTASYRKEGIIPFWILGHEHFQRAGPGQIFLNEFTRTFLYYWSSSYHLFFFDPFNESFIHLTHMRPGVGRYTFADIAIHSLKKLTFPHLLSTPESLQNPTKIFLNHWANQWNQNRTIYRKQVNSEERHYRQFLYLKGEHFSLIPSACFLPVKGQIHLGTKPFIWQTRLICDYFIPLPLGSPITFPQKVFTPTPNGYTPDLYQQYLILLAQLNIIEKTGKNIFIKNKEIKFHKRMEDALEDDRRILECLKKLQENNK</sequence>
<dbReference type="InterPro" id="IPR057252">
    <property type="entry name" value="CoiA_C"/>
</dbReference>
<evidence type="ECO:0000313" key="4">
    <source>
        <dbReference type="EMBL" id="SFJ65849.1"/>
    </source>
</evidence>
<evidence type="ECO:0000259" key="3">
    <source>
        <dbReference type="Pfam" id="PF25166"/>
    </source>
</evidence>
<dbReference type="Pfam" id="PF25164">
    <property type="entry name" value="CoiA_N"/>
    <property type="match status" value="1"/>
</dbReference>
<evidence type="ECO:0000259" key="1">
    <source>
        <dbReference type="Pfam" id="PF06054"/>
    </source>
</evidence>
<gene>
    <name evidence="4" type="ORF">SAMN04487936_103226</name>
</gene>
<evidence type="ECO:0000259" key="2">
    <source>
        <dbReference type="Pfam" id="PF25164"/>
    </source>
</evidence>
<dbReference type="Proteomes" id="UP000183557">
    <property type="component" value="Unassembled WGS sequence"/>
</dbReference>
<dbReference type="InterPro" id="IPR021176">
    <property type="entry name" value="Competence-induced_CoiA"/>
</dbReference>
<evidence type="ECO:0000313" key="5">
    <source>
        <dbReference type="Proteomes" id="UP000183557"/>
    </source>
</evidence>
<dbReference type="OrthoDB" id="3784230at2"/>
<dbReference type="RefSeq" id="WP_075035833.1">
    <property type="nucleotide sequence ID" value="NZ_FOSB01000003.1"/>
</dbReference>
<reference evidence="5" key="1">
    <citation type="submission" date="2016-10" db="EMBL/GenBank/DDBJ databases">
        <authorList>
            <person name="Varghese N."/>
            <person name="Submissions S."/>
        </authorList>
    </citation>
    <scope>NUCLEOTIDE SEQUENCE [LARGE SCALE GENOMIC DNA]</scope>
    <source>
        <strain evidence="5">CGMCC 1.3704</strain>
    </source>
</reference>
<dbReference type="Pfam" id="PF06054">
    <property type="entry name" value="CoiA_nuc"/>
    <property type="match status" value="1"/>
</dbReference>
<feature type="domain" description="Competence protein CoiA-like N-terminal" evidence="2">
    <location>
        <begin position="15"/>
        <end position="61"/>
    </location>
</feature>
<organism evidence="4 5">
    <name type="scientific">Halobacillus dabanensis</name>
    <dbReference type="NCBI Taxonomy" id="240302"/>
    <lineage>
        <taxon>Bacteria</taxon>
        <taxon>Bacillati</taxon>
        <taxon>Bacillota</taxon>
        <taxon>Bacilli</taxon>
        <taxon>Bacillales</taxon>
        <taxon>Bacillaceae</taxon>
        <taxon>Halobacillus</taxon>
    </lineage>
</organism>
<feature type="domain" description="Competence protein CoiA nuclease-like" evidence="1">
    <location>
        <begin position="66"/>
        <end position="220"/>
    </location>
</feature>
<protein>
    <submittedName>
        <fullName evidence="4">Competence protein CoiA-like family, contains a predicted nuclease domain</fullName>
    </submittedName>
</protein>
<dbReference type="InterPro" id="IPR010330">
    <property type="entry name" value="CoiA_nuc"/>
</dbReference>
<keyword evidence="5" id="KW-1185">Reference proteome</keyword>
<dbReference type="InterPro" id="IPR057253">
    <property type="entry name" value="CoiA-like_N"/>
</dbReference>
<dbReference type="AlphaFoldDB" id="A0A1I3T6D6"/>